<dbReference type="Proteomes" id="UP000299102">
    <property type="component" value="Unassembled WGS sequence"/>
</dbReference>
<organism evidence="1 2">
    <name type="scientific">Eumeta variegata</name>
    <name type="common">Bagworm moth</name>
    <name type="synonym">Eumeta japonica</name>
    <dbReference type="NCBI Taxonomy" id="151549"/>
    <lineage>
        <taxon>Eukaryota</taxon>
        <taxon>Metazoa</taxon>
        <taxon>Ecdysozoa</taxon>
        <taxon>Arthropoda</taxon>
        <taxon>Hexapoda</taxon>
        <taxon>Insecta</taxon>
        <taxon>Pterygota</taxon>
        <taxon>Neoptera</taxon>
        <taxon>Endopterygota</taxon>
        <taxon>Lepidoptera</taxon>
        <taxon>Glossata</taxon>
        <taxon>Ditrysia</taxon>
        <taxon>Tineoidea</taxon>
        <taxon>Psychidae</taxon>
        <taxon>Oiketicinae</taxon>
        <taxon>Eumeta</taxon>
    </lineage>
</organism>
<keyword evidence="2" id="KW-1185">Reference proteome</keyword>
<name>A0A4C1YYF1_EUMVA</name>
<gene>
    <name evidence="1" type="ORF">EVAR_52971_1</name>
</gene>
<dbReference type="OrthoDB" id="10259600at2759"/>
<sequence>MKNGLMRQDRGKKIIVKRLFTAEPNHQFGSLLPTADETQALIIEKEQPELIKRKDVVFHNDNARPHTSLALGIVTEAARLSRASAPRVQEPRFPRRNHKVFNAEPLCSACDRHGPLSCDGKCGL</sequence>
<evidence type="ECO:0000313" key="2">
    <source>
        <dbReference type="Proteomes" id="UP000299102"/>
    </source>
</evidence>
<protein>
    <recommendedName>
        <fullName evidence="3">Histone-lysine N-methyltransferase SETMAR</fullName>
    </recommendedName>
</protein>
<accession>A0A4C1YYF1</accession>
<evidence type="ECO:0000313" key="1">
    <source>
        <dbReference type="EMBL" id="GBP79972.1"/>
    </source>
</evidence>
<reference evidence="1 2" key="1">
    <citation type="journal article" date="2019" name="Commun. Biol.">
        <title>The bagworm genome reveals a unique fibroin gene that provides high tensile strength.</title>
        <authorList>
            <person name="Kono N."/>
            <person name="Nakamura H."/>
            <person name="Ohtoshi R."/>
            <person name="Tomita M."/>
            <person name="Numata K."/>
            <person name="Arakawa K."/>
        </authorList>
    </citation>
    <scope>NUCLEOTIDE SEQUENCE [LARGE SCALE GENOMIC DNA]</scope>
</reference>
<dbReference type="EMBL" id="BGZK01001440">
    <property type="protein sequence ID" value="GBP79972.1"/>
    <property type="molecule type" value="Genomic_DNA"/>
</dbReference>
<dbReference type="AlphaFoldDB" id="A0A4C1YYF1"/>
<evidence type="ECO:0008006" key="3">
    <source>
        <dbReference type="Google" id="ProtNLM"/>
    </source>
</evidence>
<comment type="caution">
    <text evidence="1">The sequence shown here is derived from an EMBL/GenBank/DDBJ whole genome shotgun (WGS) entry which is preliminary data.</text>
</comment>
<proteinExistence type="predicted"/>